<dbReference type="STRING" id="1792290.MSP8886_03545"/>
<keyword evidence="5 6" id="KW-0472">Membrane</keyword>
<dbReference type="Pfam" id="PF01810">
    <property type="entry name" value="LysE"/>
    <property type="match status" value="1"/>
</dbReference>
<dbReference type="PANTHER" id="PTHR30086:SF20">
    <property type="entry name" value="ARGININE EXPORTER PROTEIN ARGO-RELATED"/>
    <property type="match status" value="1"/>
</dbReference>
<name>A0A1A8TRW9_9GAMM</name>
<dbReference type="PANTHER" id="PTHR30086">
    <property type="entry name" value="ARGININE EXPORTER PROTEIN ARGO"/>
    <property type="match status" value="1"/>
</dbReference>
<feature type="transmembrane region" description="Helical" evidence="6">
    <location>
        <begin position="6"/>
        <end position="27"/>
    </location>
</feature>
<evidence type="ECO:0000256" key="2">
    <source>
        <dbReference type="ARBA" id="ARBA00022475"/>
    </source>
</evidence>
<feature type="transmembrane region" description="Helical" evidence="6">
    <location>
        <begin position="171"/>
        <end position="191"/>
    </location>
</feature>
<dbReference type="RefSeq" id="WP_067018874.1">
    <property type="nucleotide sequence ID" value="NZ_FLOB01000011.1"/>
</dbReference>
<comment type="subcellular location">
    <subcellularLocation>
        <location evidence="1">Cell membrane</location>
        <topology evidence="1">Multi-pass membrane protein</topology>
    </subcellularLocation>
</comment>
<dbReference type="Proteomes" id="UP000092544">
    <property type="component" value="Unassembled WGS sequence"/>
</dbReference>
<feature type="transmembrane region" description="Helical" evidence="6">
    <location>
        <begin position="137"/>
        <end position="159"/>
    </location>
</feature>
<dbReference type="InterPro" id="IPR001123">
    <property type="entry name" value="LeuE-type"/>
</dbReference>
<reference evidence="7 8" key="1">
    <citation type="submission" date="2016-06" db="EMBL/GenBank/DDBJ databases">
        <authorList>
            <person name="Kjaerup R.B."/>
            <person name="Dalgaard T.S."/>
            <person name="Juul-Madsen H.R."/>
        </authorList>
    </citation>
    <scope>NUCLEOTIDE SEQUENCE [LARGE SCALE GENOMIC DNA]</scope>
    <source>
        <strain evidence="7 8">CECT 8886</strain>
    </source>
</reference>
<feature type="transmembrane region" description="Helical" evidence="6">
    <location>
        <begin position="67"/>
        <end position="84"/>
    </location>
</feature>
<evidence type="ECO:0000256" key="3">
    <source>
        <dbReference type="ARBA" id="ARBA00022692"/>
    </source>
</evidence>
<evidence type="ECO:0000313" key="7">
    <source>
        <dbReference type="EMBL" id="SBS36004.1"/>
    </source>
</evidence>
<gene>
    <name evidence="7" type="ORF">MSP8886_03545</name>
</gene>
<evidence type="ECO:0000256" key="5">
    <source>
        <dbReference type="ARBA" id="ARBA00023136"/>
    </source>
</evidence>
<dbReference type="GO" id="GO:0015171">
    <property type="term" value="F:amino acid transmembrane transporter activity"/>
    <property type="evidence" value="ECO:0007669"/>
    <property type="project" value="TreeGrafter"/>
</dbReference>
<evidence type="ECO:0000256" key="6">
    <source>
        <dbReference type="SAM" id="Phobius"/>
    </source>
</evidence>
<dbReference type="EMBL" id="FLOB01000011">
    <property type="protein sequence ID" value="SBS36004.1"/>
    <property type="molecule type" value="Genomic_DNA"/>
</dbReference>
<organism evidence="7 8">
    <name type="scientific">Marinomonas spartinae</name>
    <dbReference type="NCBI Taxonomy" id="1792290"/>
    <lineage>
        <taxon>Bacteria</taxon>
        <taxon>Pseudomonadati</taxon>
        <taxon>Pseudomonadota</taxon>
        <taxon>Gammaproteobacteria</taxon>
        <taxon>Oceanospirillales</taxon>
        <taxon>Oceanospirillaceae</taxon>
        <taxon>Marinomonas</taxon>
    </lineage>
</organism>
<dbReference type="GO" id="GO:0005886">
    <property type="term" value="C:plasma membrane"/>
    <property type="evidence" value="ECO:0007669"/>
    <property type="project" value="UniProtKB-SubCell"/>
</dbReference>
<keyword evidence="3 6" id="KW-0812">Transmembrane</keyword>
<sequence>MLAIIIYAFGVMYSPGPANMLALFAGINGQGWRAFLYCVGVGLAMLILFLLIGYLGSEIIPKEYQSVIAVVGGMYIAYLGVKILKASFQKESSTAQETSVSFKTGLVLQLCNPKSLVAIVPIVTVQFPRAHIEGGQIALWSLGLSIMACGAPSVYLLAGARLKRVAMNPKVMAWVNRVMACLLFYVAYRFLFAQ</sequence>
<dbReference type="AlphaFoldDB" id="A0A1A8TRW9"/>
<protein>
    <submittedName>
        <fullName evidence="7">Leucine export protein LeuE</fullName>
    </submittedName>
</protein>
<feature type="transmembrane region" description="Helical" evidence="6">
    <location>
        <begin position="105"/>
        <end position="125"/>
    </location>
</feature>
<keyword evidence="4 6" id="KW-1133">Transmembrane helix</keyword>
<keyword evidence="8" id="KW-1185">Reference proteome</keyword>
<keyword evidence="2" id="KW-1003">Cell membrane</keyword>
<proteinExistence type="predicted"/>
<evidence type="ECO:0000256" key="1">
    <source>
        <dbReference type="ARBA" id="ARBA00004651"/>
    </source>
</evidence>
<evidence type="ECO:0000256" key="4">
    <source>
        <dbReference type="ARBA" id="ARBA00022989"/>
    </source>
</evidence>
<dbReference type="OrthoDB" id="6292618at2"/>
<evidence type="ECO:0000313" key="8">
    <source>
        <dbReference type="Proteomes" id="UP000092544"/>
    </source>
</evidence>
<feature type="transmembrane region" description="Helical" evidence="6">
    <location>
        <begin position="34"/>
        <end position="55"/>
    </location>
</feature>
<accession>A0A1A8TRW9</accession>